<feature type="transmembrane region" description="Helical" evidence="7">
    <location>
        <begin position="583"/>
        <end position="604"/>
    </location>
</feature>
<sequence length="734" mass="79305">MPSHTPDPVTLAPEKTQIVHDINQKHGDQAQVTTSGDKSIHVGEVEVEDAFQPLLDVEPYDGRQILTVRAVLTGVFLGSIISCANLYLGLKTGFGADATLFSSIFGYGILKALERSKLPFMSDYFGPHENNIVQATALGCMGVAFIFVSGVPALMQMGLLGDSTKVSYGTLVSMSAMCRFWGLGFAVPLRSIFILKLARQLGLQFPLGTASAVTIRTLHNKTGADAARKNITTMAIVFVASLVWAVVTSYAPGIFYNWNVFWWIYKWGGHGIIGAVSWGWLSWQWSPSLIGTGMIVGLNPSLSFLFGSTLAWGVIGPILIKAGLASGIPISEIYPGLVTYNAFDPTKFVEDPSPRYWILWPAVFLMLSVSITTILFEARSLGRVLRYGALRLRDVVTRGTNGDQAPAGQRAVLEGDIPDPIAAEYQVRWWEWSFVAAVAFALAMVLMRFLFEITGGMGLWHLVLGLLWSFVVIQVFGVTGITPIATVAKGSQFITGGILRRHIDTIGYSNAAVSNLLGATVTSGAAQQAAELVQDFRTGFLLRTPMRPQWYAQTIGTISAVFFLPGLYMLFIKAWPCITDSTATTCAFALPAVTAWKIITIGIFSPTMPISQSSWITCIVFSTIGMGSVILKRWMAAHPKWSRWEPLTPNMSVVGLSMTIPGVSIPMTLAIGGVVAALWERYGQQSHSKLFYAVAAGGIAGEGVAYVVLGILQITQVGGPTYFGTNLGCVAESC</sequence>
<dbReference type="EMBL" id="JAGMUU010000010">
    <property type="protein sequence ID" value="KAH7144236.1"/>
    <property type="molecule type" value="Genomic_DNA"/>
</dbReference>
<reference evidence="8" key="1">
    <citation type="journal article" date="2021" name="Nat. Commun.">
        <title>Genetic determinants of endophytism in the Arabidopsis root mycobiome.</title>
        <authorList>
            <person name="Mesny F."/>
            <person name="Miyauchi S."/>
            <person name="Thiergart T."/>
            <person name="Pickel B."/>
            <person name="Atanasova L."/>
            <person name="Karlsson M."/>
            <person name="Huettel B."/>
            <person name="Barry K.W."/>
            <person name="Haridas S."/>
            <person name="Chen C."/>
            <person name="Bauer D."/>
            <person name="Andreopoulos W."/>
            <person name="Pangilinan J."/>
            <person name="LaButti K."/>
            <person name="Riley R."/>
            <person name="Lipzen A."/>
            <person name="Clum A."/>
            <person name="Drula E."/>
            <person name="Henrissat B."/>
            <person name="Kohler A."/>
            <person name="Grigoriev I.V."/>
            <person name="Martin F.M."/>
            <person name="Hacquard S."/>
        </authorList>
    </citation>
    <scope>NUCLEOTIDE SEQUENCE</scope>
    <source>
        <strain evidence="8">MPI-CAGE-AT-0021</strain>
    </source>
</reference>
<feature type="transmembrane region" description="Helical" evidence="7">
    <location>
        <begin position="458"/>
        <end position="481"/>
    </location>
</feature>
<dbReference type="PANTHER" id="PTHR31645">
    <property type="entry name" value="OLIGOPEPTIDE TRANSPORTER YGL114W-RELATED"/>
    <property type="match status" value="1"/>
</dbReference>
<dbReference type="OrthoDB" id="77405at2759"/>
<evidence type="ECO:0000256" key="7">
    <source>
        <dbReference type="SAM" id="Phobius"/>
    </source>
</evidence>
<dbReference type="Pfam" id="PF03169">
    <property type="entry name" value="OPT"/>
    <property type="match status" value="1"/>
</dbReference>
<feature type="transmembrane region" description="Helical" evidence="7">
    <location>
        <begin position="301"/>
        <end position="320"/>
    </location>
</feature>
<name>A0A9P9ETD8_9HYPO</name>
<protein>
    <submittedName>
        <fullName evidence="8">OPT oligopeptide transporter protein-domain-containing protein</fullName>
    </submittedName>
</protein>
<feature type="transmembrane region" description="Helical" evidence="7">
    <location>
        <begin position="231"/>
        <end position="251"/>
    </location>
</feature>
<feature type="transmembrane region" description="Helical" evidence="7">
    <location>
        <begin position="691"/>
        <end position="712"/>
    </location>
</feature>
<evidence type="ECO:0000256" key="6">
    <source>
        <dbReference type="ARBA" id="ARBA00023136"/>
    </source>
</evidence>
<feature type="transmembrane region" description="Helical" evidence="7">
    <location>
        <begin position="357"/>
        <end position="376"/>
    </location>
</feature>
<dbReference type="InterPro" id="IPR004813">
    <property type="entry name" value="OPT"/>
</dbReference>
<organism evidence="8 9">
    <name type="scientific">Dactylonectria estremocensis</name>
    <dbReference type="NCBI Taxonomy" id="1079267"/>
    <lineage>
        <taxon>Eukaryota</taxon>
        <taxon>Fungi</taxon>
        <taxon>Dikarya</taxon>
        <taxon>Ascomycota</taxon>
        <taxon>Pezizomycotina</taxon>
        <taxon>Sordariomycetes</taxon>
        <taxon>Hypocreomycetidae</taxon>
        <taxon>Hypocreales</taxon>
        <taxon>Nectriaceae</taxon>
        <taxon>Dactylonectria</taxon>
    </lineage>
</organism>
<keyword evidence="5 7" id="KW-1133">Transmembrane helix</keyword>
<feature type="transmembrane region" description="Helical" evidence="7">
    <location>
        <begin position="550"/>
        <end position="571"/>
    </location>
</feature>
<dbReference type="GO" id="GO:0000329">
    <property type="term" value="C:fungal-type vacuole membrane"/>
    <property type="evidence" value="ECO:0007669"/>
    <property type="project" value="TreeGrafter"/>
</dbReference>
<feature type="transmembrane region" description="Helical" evidence="7">
    <location>
        <begin position="432"/>
        <end position="451"/>
    </location>
</feature>
<evidence type="ECO:0000256" key="4">
    <source>
        <dbReference type="ARBA" id="ARBA00022692"/>
    </source>
</evidence>
<dbReference type="Proteomes" id="UP000717696">
    <property type="component" value="Unassembled WGS sequence"/>
</dbReference>
<feature type="transmembrane region" description="Helical" evidence="7">
    <location>
        <begin position="610"/>
        <end position="631"/>
    </location>
</feature>
<dbReference type="AlphaFoldDB" id="A0A9P9ETD8"/>
<evidence type="ECO:0000256" key="5">
    <source>
        <dbReference type="ARBA" id="ARBA00022989"/>
    </source>
</evidence>
<evidence type="ECO:0000313" key="8">
    <source>
        <dbReference type="EMBL" id="KAH7144236.1"/>
    </source>
</evidence>
<gene>
    <name evidence="8" type="ORF">B0J13DRAFT_607638</name>
</gene>
<keyword evidence="4 7" id="KW-0812">Transmembrane</keyword>
<dbReference type="PANTHER" id="PTHR31645:SF3">
    <property type="entry name" value="OLIGOPEPTIDE TRANSPORTER"/>
    <property type="match status" value="1"/>
</dbReference>
<comment type="caution">
    <text evidence="8">The sequence shown here is derived from an EMBL/GenBank/DDBJ whole genome shotgun (WGS) entry which is preliminary data.</text>
</comment>
<proteinExistence type="inferred from homology"/>
<feature type="transmembrane region" description="Helical" evidence="7">
    <location>
        <begin position="263"/>
        <end position="281"/>
    </location>
</feature>
<evidence type="ECO:0000256" key="1">
    <source>
        <dbReference type="ARBA" id="ARBA00004141"/>
    </source>
</evidence>
<dbReference type="GO" id="GO:0035673">
    <property type="term" value="F:oligopeptide transmembrane transporter activity"/>
    <property type="evidence" value="ECO:0007669"/>
    <property type="project" value="InterPro"/>
</dbReference>
<evidence type="ECO:0000256" key="2">
    <source>
        <dbReference type="ARBA" id="ARBA00008807"/>
    </source>
</evidence>
<keyword evidence="6 7" id="KW-0472">Membrane</keyword>
<comment type="subcellular location">
    <subcellularLocation>
        <location evidence="1">Membrane</location>
        <topology evidence="1">Multi-pass membrane protein</topology>
    </subcellularLocation>
</comment>
<evidence type="ECO:0000256" key="3">
    <source>
        <dbReference type="ARBA" id="ARBA00022448"/>
    </source>
</evidence>
<feature type="transmembrane region" description="Helical" evidence="7">
    <location>
        <begin position="131"/>
        <end position="154"/>
    </location>
</feature>
<accession>A0A9P9ETD8</accession>
<keyword evidence="3" id="KW-0813">Transport</keyword>
<dbReference type="InterPro" id="IPR045035">
    <property type="entry name" value="YSL-like"/>
</dbReference>
<feature type="transmembrane region" description="Helical" evidence="7">
    <location>
        <begin position="652"/>
        <end position="679"/>
    </location>
</feature>
<keyword evidence="9" id="KW-1185">Reference proteome</keyword>
<comment type="similarity">
    <text evidence="2">Belongs to the oligopeptide OPT transporter family.</text>
</comment>
<feature type="transmembrane region" description="Helical" evidence="7">
    <location>
        <begin position="166"/>
        <end position="189"/>
    </location>
</feature>
<evidence type="ECO:0000313" key="9">
    <source>
        <dbReference type="Proteomes" id="UP000717696"/>
    </source>
</evidence>
<feature type="transmembrane region" description="Helical" evidence="7">
    <location>
        <begin position="70"/>
        <end position="88"/>
    </location>
</feature>